<evidence type="ECO:0000256" key="1">
    <source>
        <dbReference type="SAM" id="MobiDB-lite"/>
    </source>
</evidence>
<name>A0A9P5YM04_9AGAR</name>
<comment type="caution">
    <text evidence="2">The sequence shown here is derived from an EMBL/GenBank/DDBJ whole genome shotgun (WGS) entry which is preliminary data.</text>
</comment>
<evidence type="ECO:0000313" key="2">
    <source>
        <dbReference type="EMBL" id="KAF9472263.1"/>
    </source>
</evidence>
<dbReference type="Proteomes" id="UP000807469">
    <property type="component" value="Unassembled WGS sequence"/>
</dbReference>
<feature type="region of interest" description="Disordered" evidence="1">
    <location>
        <begin position="64"/>
        <end position="90"/>
    </location>
</feature>
<accession>A0A9P5YM04</accession>
<dbReference type="EMBL" id="MU155556">
    <property type="protein sequence ID" value="KAF9472263.1"/>
    <property type="molecule type" value="Genomic_DNA"/>
</dbReference>
<dbReference type="AlphaFoldDB" id="A0A9P5YM04"/>
<proteinExistence type="predicted"/>
<protein>
    <submittedName>
        <fullName evidence="2">Uncharacterized protein</fullName>
    </submittedName>
</protein>
<sequence>MVSSTSYPFPQNISCYKAGATCNTTILLFPSSVPLSAPLKQVNMSFLHAFICRLISLFPLSQQPNPPVSHQQPPYPMSLPAPQTTPSRPPLMTSPNSTTLILWLHSSIPPCCAAF</sequence>
<gene>
    <name evidence="2" type="ORF">BDN70DRAFT_490678</name>
</gene>
<organism evidence="2 3">
    <name type="scientific">Pholiota conissans</name>
    <dbReference type="NCBI Taxonomy" id="109636"/>
    <lineage>
        <taxon>Eukaryota</taxon>
        <taxon>Fungi</taxon>
        <taxon>Dikarya</taxon>
        <taxon>Basidiomycota</taxon>
        <taxon>Agaricomycotina</taxon>
        <taxon>Agaricomycetes</taxon>
        <taxon>Agaricomycetidae</taxon>
        <taxon>Agaricales</taxon>
        <taxon>Agaricineae</taxon>
        <taxon>Strophariaceae</taxon>
        <taxon>Pholiota</taxon>
    </lineage>
</organism>
<evidence type="ECO:0000313" key="3">
    <source>
        <dbReference type="Proteomes" id="UP000807469"/>
    </source>
</evidence>
<reference evidence="2" key="1">
    <citation type="submission" date="2020-11" db="EMBL/GenBank/DDBJ databases">
        <authorList>
            <consortium name="DOE Joint Genome Institute"/>
            <person name="Ahrendt S."/>
            <person name="Riley R."/>
            <person name="Andreopoulos W."/>
            <person name="Labutti K."/>
            <person name="Pangilinan J."/>
            <person name="Ruiz-Duenas F.J."/>
            <person name="Barrasa J.M."/>
            <person name="Sanchez-Garcia M."/>
            <person name="Camarero S."/>
            <person name="Miyauchi S."/>
            <person name="Serrano A."/>
            <person name="Linde D."/>
            <person name="Babiker R."/>
            <person name="Drula E."/>
            <person name="Ayuso-Fernandez I."/>
            <person name="Pacheco R."/>
            <person name="Padilla G."/>
            <person name="Ferreira P."/>
            <person name="Barriuso J."/>
            <person name="Kellner H."/>
            <person name="Castanera R."/>
            <person name="Alfaro M."/>
            <person name="Ramirez L."/>
            <person name="Pisabarro A.G."/>
            <person name="Kuo A."/>
            <person name="Tritt A."/>
            <person name="Lipzen A."/>
            <person name="He G."/>
            <person name="Yan M."/>
            <person name="Ng V."/>
            <person name="Cullen D."/>
            <person name="Martin F."/>
            <person name="Rosso M.-N."/>
            <person name="Henrissat B."/>
            <person name="Hibbett D."/>
            <person name="Martinez A.T."/>
            <person name="Grigoriev I.V."/>
        </authorList>
    </citation>
    <scope>NUCLEOTIDE SEQUENCE</scope>
    <source>
        <strain evidence="2">CIRM-BRFM 674</strain>
    </source>
</reference>
<keyword evidence="3" id="KW-1185">Reference proteome</keyword>